<evidence type="ECO:0000313" key="18">
    <source>
        <dbReference type="EMBL" id="CAE2342022.1"/>
    </source>
</evidence>
<dbReference type="EC" id="6.1.1.17" evidence="4"/>
<evidence type="ECO:0000259" key="17">
    <source>
        <dbReference type="PROSITE" id="PS50886"/>
    </source>
</evidence>
<dbReference type="InterPro" id="IPR045462">
    <property type="entry name" value="aa-tRNA-synth_I_cd-bd"/>
</dbReference>
<evidence type="ECO:0000256" key="1">
    <source>
        <dbReference type="ARBA" id="ARBA00004173"/>
    </source>
</evidence>
<evidence type="ECO:0000256" key="4">
    <source>
        <dbReference type="ARBA" id="ARBA00012835"/>
    </source>
</evidence>
<keyword evidence="10 14" id="KW-0694">RNA-binding</keyword>
<dbReference type="FunFam" id="3.40.50.620:FF:000045">
    <property type="entry name" value="Glutamate--tRNA ligase, mitochondrial"/>
    <property type="match status" value="1"/>
</dbReference>
<gene>
    <name evidence="18" type="ORF">GTHE00462_LOCUS40018</name>
</gene>
<keyword evidence="7 15" id="KW-0436">Ligase</keyword>
<evidence type="ECO:0000256" key="5">
    <source>
        <dbReference type="ARBA" id="ARBA00022490"/>
    </source>
</evidence>
<keyword evidence="8 15" id="KW-0547">Nucleotide-binding</keyword>
<dbReference type="PRINTS" id="PR00987">
    <property type="entry name" value="TRNASYNTHGLU"/>
</dbReference>
<dbReference type="CDD" id="cd02799">
    <property type="entry name" value="tRNA_bind_EMAP-II_like"/>
    <property type="match status" value="1"/>
</dbReference>
<sequence length="862" mass="94614">MKAREDEDIMVTAAAMLAMRKKAGAAGNFLLCSPPLLLLPVLMMSSSSLAFRAPTGGLSLLGSKSAVQKLAPGGPMRLGLGRERKGGRLQSLQMSASAVDVLKELGIDRVHRDVPRLRFAPSPTGSLHVGGARTALYNYLMAKKLGGKFVLRIEDTDLARSTKESENSMIADLKWLGLDWDEGPYVGGPANLYRQSERNDIYVKMAKKLWDMGFAYPCFCTEEELEEKRKAAEQDGSKVAYDGTWRDADPAEVKRRLDAGDPYTIRFKVPKGKVVTIHDIVRGRISWDVEATLGDFILLRSNGVPVYNFCVAVDDALMGITTVARAEEHLTNTIRQVLVLEALGFNIPEYAHCSLILGEDRSKLSKRHGATSCNQFREQGFLPDAMINYLALLGWNDGTDKDIYSREELIASFDLNRVTPSPAMFDMQKLKWINGQHLRAMKKEEFLPLMAEAMMREKVIGHADEEFLDHVAGMVQEKCDLVNDASSILQTVLDFQLEETSKTEEAKEILGDDFKALADKIIEEFNSNAIPTNPSPTFSDDFKQWVNKLGKSTGRKGKKLFMPVRLALTGNLAGPDIGAQIMTVGMAERVQAKHVDMKTRIEMLKKFVNDNAEMISSAAASIETSSSKSVSDDMLSQKIIETIARLAPPQQRIVLQQAESLLKEAGGADAAQAPAARPSSDGRVLDRSGNVEPVTRLDIRVGKIVSCEKHPDADALYLEQIDVGDAEGPRQVISGLANFIPLEEMQGRLVTVLCNLKPVKMRGIMSSGMVLCGSNEEHTKVELLEPPEGAVPGEHLMLESFGVMKPTPEDAVLKSKSQQGVWKMVAPDMKLNSKGEATYNGKKFTTSSGALTCKSLKDCNIG</sequence>
<comment type="similarity">
    <text evidence="3">Belongs to the class-I aminoacyl-tRNA synthetase family. Glutamate--tRNA ligase type 1 subfamily.</text>
</comment>
<evidence type="ECO:0000256" key="13">
    <source>
        <dbReference type="ARBA" id="ARBA00030865"/>
    </source>
</evidence>
<evidence type="ECO:0000256" key="9">
    <source>
        <dbReference type="ARBA" id="ARBA00022840"/>
    </source>
</evidence>
<feature type="compositionally biased region" description="Low complexity" evidence="16">
    <location>
        <begin position="666"/>
        <end position="681"/>
    </location>
</feature>
<dbReference type="PROSITE" id="PS50886">
    <property type="entry name" value="TRBD"/>
    <property type="match status" value="1"/>
</dbReference>
<dbReference type="InterPro" id="IPR033910">
    <property type="entry name" value="GluRS_core"/>
</dbReference>
<dbReference type="InterPro" id="IPR012340">
    <property type="entry name" value="NA-bd_OB-fold"/>
</dbReference>
<dbReference type="AlphaFoldDB" id="A0A7S4PPP2"/>
<accession>A0A7S4PPP2</accession>
<dbReference type="InterPro" id="IPR049940">
    <property type="entry name" value="GluQ/Sye"/>
</dbReference>
<dbReference type="GO" id="GO:0008270">
    <property type="term" value="F:zinc ion binding"/>
    <property type="evidence" value="ECO:0007669"/>
    <property type="project" value="InterPro"/>
</dbReference>
<evidence type="ECO:0000256" key="7">
    <source>
        <dbReference type="ARBA" id="ARBA00022598"/>
    </source>
</evidence>
<evidence type="ECO:0000256" key="14">
    <source>
        <dbReference type="PROSITE-ProRule" id="PRU00209"/>
    </source>
</evidence>
<feature type="domain" description="TRNA-binding" evidence="17">
    <location>
        <begin position="693"/>
        <end position="797"/>
    </location>
</feature>
<dbReference type="Gene3D" id="3.40.50.620">
    <property type="entry name" value="HUPs"/>
    <property type="match status" value="1"/>
</dbReference>
<evidence type="ECO:0000256" key="12">
    <source>
        <dbReference type="ARBA" id="ARBA00023146"/>
    </source>
</evidence>
<dbReference type="InterPro" id="IPR020751">
    <property type="entry name" value="aa-tRNA-synth_I_codon-bd_sub2"/>
</dbReference>
<keyword evidence="12 15" id="KW-0030">Aminoacyl-tRNA synthetase</keyword>
<dbReference type="EMBL" id="HBKN01051319">
    <property type="protein sequence ID" value="CAE2342022.1"/>
    <property type="molecule type" value="Transcribed_RNA"/>
</dbReference>
<keyword evidence="9 15" id="KW-0067">ATP-binding</keyword>
<keyword evidence="5" id="KW-0963">Cytoplasm</keyword>
<keyword evidence="11 15" id="KW-0648">Protein biosynthesis</keyword>
<evidence type="ECO:0000256" key="15">
    <source>
        <dbReference type="RuleBase" id="RU363037"/>
    </source>
</evidence>
<evidence type="ECO:0000256" key="3">
    <source>
        <dbReference type="ARBA" id="ARBA00007894"/>
    </source>
</evidence>
<dbReference type="Pfam" id="PF00749">
    <property type="entry name" value="tRNA-synt_1c"/>
    <property type="match status" value="1"/>
</dbReference>
<dbReference type="NCBIfam" id="TIGR00464">
    <property type="entry name" value="gltX_bact"/>
    <property type="match status" value="1"/>
</dbReference>
<dbReference type="InterPro" id="IPR000924">
    <property type="entry name" value="Glu/Gln-tRNA-synth"/>
</dbReference>
<dbReference type="InterPro" id="IPR002547">
    <property type="entry name" value="tRNA-bd_dom"/>
</dbReference>
<evidence type="ECO:0000256" key="16">
    <source>
        <dbReference type="SAM" id="MobiDB-lite"/>
    </source>
</evidence>
<protein>
    <recommendedName>
        <fullName evidence="4">glutamate--tRNA ligase</fullName>
        <ecNumber evidence="4">6.1.1.17</ecNumber>
    </recommendedName>
    <alternativeName>
        <fullName evidence="13">Glutamyl-tRNA synthetase</fullName>
    </alternativeName>
</protein>
<dbReference type="Pfam" id="PF01588">
    <property type="entry name" value="tRNA_bind"/>
    <property type="match status" value="1"/>
</dbReference>
<dbReference type="Pfam" id="PF19269">
    <property type="entry name" value="Anticodon_2"/>
    <property type="match status" value="1"/>
</dbReference>
<reference evidence="18" key="1">
    <citation type="submission" date="2021-01" db="EMBL/GenBank/DDBJ databases">
        <authorList>
            <person name="Corre E."/>
            <person name="Pelletier E."/>
            <person name="Niang G."/>
            <person name="Scheremetjew M."/>
            <person name="Finn R."/>
            <person name="Kale V."/>
            <person name="Holt S."/>
            <person name="Cochrane G."/>
            <person name="Meng A."/>
            <person name="Brown T."/>
            <person name="Cohen L."/>
        </authorList>
    </citation>
    <scope>NUCLEOTIDE SEQUENCE</scope>
    <source>
        <strain evidence="18">CCMP 2712</strain>
    </source>
</reference>
<dbReference type="PANTHER" id="PTHR43311">
    <property type="entry name" value="GLUTAMATE--TRNA LIGASE"/>
    <property type="match status" value="1"/>
</dbReference>
<dbReference type="InterPro" id="IPR014729">
    <property type="entry name" value="Rossmann-like_a/b/a_fold"/>
</dbReference>
<dbReference type="InterPro" id="IPR004527">
    <property type="entry name" value="Glu-tRNA-ligase_bac/mito"/>
</dbReference>
<dbReference type="InterPro" id="IPR001412">
    <property type="entry name" value="aa-tRNA-synth_I_CS"/>
</dbReference>
<keyword evidence="6 14" id="KW-0820">tRNA-binding</keyword>
<dbReference type="InterPro" id="IPR020058">
    <property type="entry name" value="Glu/Gln-tRNA-synth_Ib_cat-dom"/>
</dbReference>
<evidence type="ECO:0000256" key="2">
    <source>
        <dbReference type="ARBA" id="ARBA00004496"/>
    </source>
</evidence>
<evidence type="ECO:0000256" key="10">
    <source>
        <dbReference type="ARBA" id="ARBA00022884"/>
    </source>
</evidence>
<comment type="subcellular location">
    <subcellularLocation>
        <location evidence="2">Cytoplasm</location>
    </subcellularLocation>
    <subcellularLocation>
        <location evidence="1">Mitochondrion</location>
    </subcellularLocation>
</comment>
<evidence type="ECO:0000256" key="8">
    <source>
        <dbReference type="ARBA" id="ARBA00022741"/>
    </source>
</evidence>
<dbReference type="HAMAP" id="MF_00022">
    <property type="entry name" value="Glu_tRNA_synth_type1"/>
    <property type="match status" value="1"/>
</dbReference>
<dbReference type="GO" id="GO:0000049">
    <property type="term" value="F:tRNA binding"/>
    <property type="evidence" value="ECO:0007669"/>
    <property type="project" value="UniProtKB-UniRule"/>
</dbReference>
<dbReference type="InterPro" id="IPR008925">
    <property type="entry name" value="aa_tRNA-synth_I_cd-bd_sf"/>
</dbReference>
<dbReference type="Gene3D" id="2.40.50.140">
    <property type="entry name" value="Nucleic acid-binding proteins"/>
    <property type="match status" value="1"/>
</dbReference>
<dbReference type="GO" id="GO:0004818">
    <property type="term" value="F:glutamate-tRNA ligase activity"/>
    <property type="evidence" value="ECO:0007669"/>
    <property type="project" value="UniProtKB-EC"/>
</dbReference>
<organism evidence="18">
    <name type="scientific">Guillardia theta</name>
    <name type="common">Cryptophyte</name>
    <name type="synonym">Cryptomonas phi</name>
    <dbReference type="NCBI Taxonomy" id="55529"/>
    <lineage>
        <taxon>Eukaryota</taxon>
        <taxon>Cryptophyceae</taxon>
        <taxon>Pyrenomonadales</taxon>
        <taxon>Geminigeraceae</taxon>
        <taxon>Guillardia</taxon>
    </lineage>
</organism>
<dbReference type="SUPFAM" id="SSF48163">
    <property type="entry name" value="An anticodon-binding domain of class I aminoacyl-tRNA synthetases"/>
    <property type="match status" value="1"/>
</dbReference>
<dbReference type="SUPFAM" id="SSF50249">
    <property type="entry name" value="Nucleic acid-binding proteins"/>
    <property type="match status" value="1"/>
</dbReference>
<feature type="region of interest" description="Disordered" evidence="16">
    <location>
        <begin position="666"/>
        <end position="689"/>
    </location>
</feature>
<proteinExistence type="inferred from homology"/>
<dbReference type="PROSITE" id="PS00178">
    <property type="entry name" value="AA_TRNA_LIGASE_I"/>
    <property type="match status" value="1"/>
</dbReference>
<evidence type="ECO:0000256" key="6">
    <source>
        <dbReference type="ARBA" id="ARBA00022555"/>
    </source>
</evidence>
<dbReference type="Gene3D" id="1.10.10.350">
    <property type="match status" value="1"/>
</dbReference>
<dbReference type="PANTHER" id="PTHR43311:SF2">
    <property type="entry name" value="GLUTAMATE--TRNA LIGASE, MITOCHONDRIAL-RELATED"/>
    <property type="match status" value="1"/>
</dbReference>
<dbReference type="FunFam" id="2.40.50.140:FF:000047">
    <property type="entry name" value="tyrosine--tRNA ligase, cytoplasmic isoform X2"/>
    <property type="match status" value="1"/>
</dbReference>
<dbReference type="SUPFAM" id="SSF52374">
    <property type="entry name" value="Nucleotidylyl transferase"/>
    <property type="match status" value="1"/>
</dbReference>
<dbReference type="GO" id="GO:0006424">
    <property type="term" value="P:glutamyl-tRNA aminoacylation"/>
    <property type="evidence" value="ECO:0007669"/>
    <property type="project" value="InterPro"/>
</dbReference>
<name>A0A7S4PPP2_GUITH</name>
<dbReference type="CDD" id="cd00808">
    <property type="entry name" value="GluRS_core"/>
    <property type="match status" value="1"/>
</dbReference>
<dbReference type="GO" id="GO:0005524">
    <property type="term" value="F:ATP binding"/>
    <property type="evidence" value="ECO:0007669"/>
    <property type="project" value="UniProtKB-KW"/>
</dbReference>
<evidence type="ECO:0000256" key="11">
    <source>
        <dbReference type="ARBA" id="ARBA00022917"/>
    </source>
</evidence>
<dbReference type="GO" id="GO:0005739">
    <property type="term" value="C:mitochondrion"/>
    <property type="evidence" value="ECO:0007669"/>
    <property type="project" value="UniProtKB-SubCell"/>
</dbReference>